<feature type="region of interest" description="Disordered" evidence="1">
    <location>
        <begin position="59"/>
        <end position="109"/>
    </location>
</feature>
<organism evidence="2 3">
    <name type="scientific">Canavalia gladiata</name>
    <name type="common">Sword bean</name>
    <name type="synonym">Dolichos gladiatus</name>
    <dbReference type="NCBI Taxonomy" id="3824"/>
    <lineage>
        <taxon>Eukaryota</taxon>
        <taxon>Viridiplantae</taxon>
        <taxon>Streptophyta</taxon>
        <taxon>Embryophyta</taxon>
        <taxon>Tracheophyta</taxon>
        <taxon>Spermatophyta</taxon>
        <taxon>Magnoliopsida</taxon>
        <taxon>eudicotyledons</taxon>
        <taxon>Gunneridae</taxon>
        <taxon>Pentapetalae</taxon>
        <taxon>rosids</taxon>
        <taxon>fabids</taxon>
        <taxon>Fabales</taxon>
        <taxon>Fabaceae</taxon>
        <taxon>Papilionoideae</taxon>
        <taxon>50 kb inversion clade</taxon>
        <taxon>NPAAA clade</taxon>
        <taxon>indigoferoid/millettioid clade</taxon>
        <taxon>Phaseoleae</taxon>
        <taxon>Canavalia</taxon>
    </lineage>
</organism>
<protein>
    <submittedName>
        <fullName evidence="2">Uncharacterized protein</fullName>
    </submittedName>
</protein>
<comment type="caution">
    <text evidence="2">The sequence shown here is derived from an EMBL/GenBank/DDBJ whole genome shotgun (WGS) entry which is preliminary data.</text>
</comment>
<gene>
    <name evidence="2" type="ORF">VNO77_08823</name>
</gene>
<name>A0AAN9R158_CANGL</name>
<feature type="compositionally biased region" description="Basic and acidic residues" evidence="1">
    <location>
        <begin position="59"/>
        <end position="71"/>
    </location>
</feature>
<dbReference type="EMBL" id="JAYMYQ010000002">
    <property type="protein sequence ID" value="KAK7350328.1"/>
    <property type="molecule type" value="Genomic_DNA"/>
</dbReference>
<proteinExistence type="predicted"/>
<feature type="compositionally biased region" description="Basic residues" evidence="1">
    <location>
        <begin position="97"/>
        <end position="109"/>
    </location>
</feature>
<evidence type="ECO:0000313" key="3">
    <source>
        <dbReference type="Proteomes" id="UP001367508"/>
    </source>
</evidence>
<evidence type="ECO:0000313" key="2">
    <source>
        <dbReference type="EMBL" id="KAK7350328.1"/>
    </source>
</evidence>
<sequence>MASMCELNEALKCRKPSKYASYPKAQGAGFTRPLDKQRLGDRIFNGEMPNAWVKSAMEARTDAPTVVDHRPRPGPTQPSDNVQSVKKDGIITGQQPRVHRGSKWRKKPC</sequence>
<evidence type="ECO:0000256" key="1">
    <source>
        <dbReference type="SAM" id="MobiDB-lite"/>
    </source>
</evidence>
<reference evidence="2 3" key="1">
    <citation type="submission" date="2024-01" db="EMBL/GenBank/DDBJ databases">
        <title>The genomes of 5 underutilized Papilionoideae crops provide insights into root nodulation and disease resistanc.</title>
        <authorList>
            <person name="Jiang F."/>
        </authorList>
    </citation>
    <scope>NUCLEOTIDE SEQUENCE [LARGE SCALE GENOMIC DNA]</scope>
    <source>
        <strain evidence="2">LVBAO_FW01</strain>
        <tissue evidence="2">Leaves</tissue>
    </source>
</reference>
<dbReference type="Proteomes" id="UP001367508">
    <property type="component" value="Unassembled WGS sequence"/>
</dbReference>
<dbReference type="AlphaFoldDB" id="A0AAN9R158"/>
<accession>A0AAN9R158</accession>
<keyword evidence="3" id="KW-1185">Reference proteome</keyword>